<evidence type="ECO:0008006" key="3">
    <source>
        <dbReference type="Google" id="ProtNLM"/>
    </source>
</evidence>
<organism evidence="1 2">
    <name type="scientific">Bacteroides thetaiotaomicron</name>
    <dbReference type="NCBI Taxonomy" id="818"/>
    <lineage>
        <taxon>Bacteria</taxon>
        <taxon>Pseudomonadati</taxon>
        <taxon>Bacteroidota</taxon>
        <taxon>Bacteroidia</taxon>
        <taxon>Bacteroidales</taxon>
        <taxon>Bacteroidaceae</taxon>
        <taxon>Bacteroides</taxon>
    </lineage>
</organism>
<sequence>MKYKNELSGLQPDTVVITSVEVLKSAFRQWVAEQMEERTAKEKEVMLDEASVLKRLGKSRATLWRWNTSGYLPCCKVGGKNCYRQSDVERIEKGMNM</sequence>
<dbReference type="AlphaFoldDB" id="A0A7J5K0D5"/>
<dbReference type="EMBL" id="WCRW01000005">
    <property type="protein sequence ID" value="KAB4456974.1"/>
    <property type="molecule type" value="Genomic_DNA"/>
</dbReference>
<comment type="caution">
    <text evidence="1">The sequence shown here is derived from an EMBL/GenBank/DDBJ whole genome shotgun (WGS) entry which is preliminary data.</text>
</comment>
<dbReference type="SUPFAM" id="SSF46955">
    <property type="entry name" value="Putative DNA-binding domain"/>
    <property type="match status" value="1"/>
</dbReference>
<proteinExistence type="predicted"/>
<evidence type="ECO:0000313" key="1">
    <source>
        <dbReference type="EMBL" id="KAB4456974.1"/>
    </source>
</evidence>
<reference evidence="1 2" key="1">
    <citation type="journal article" date="2019" name="Nat. Med.">
        <title>A library of human gut bacterial isolates paired with longitudinal multiomics data enables mechanistic microbiome research.</title>
        <authorList>
            <person name="Poyet M."/>
            <person name="Groussin M."/>
            <person name="Gibbons S.M."/>
            <person name="Avila-Pacheco J."/>
            <person name="Jiang X."/>
            <person name="Kearney S.M."/>
            <person name="Perrotta A.R."/>
            <person name="Berdy B."/>
            <person name="Zhao S."/>
            <person name="Lieberman T.D."/>
            <person name="Swanson P.K."/>
            <person name="Smith M."/>
            <person name="Roesemann S."/>
            <person name="Alexander J.E."/>
            <person name="Rich S.A."/>
            <person name="Livny J."/>
            <person name="Vlamakis H."/>
            <person name="Clish C."/>
            <person name="Bullock K."/>
            <person name="Deik A."/>
            <person name="Scott J."/>
            <person name="Pierce K.A."/>
            <person name="Xavier R.J."/>
            <person name="Alm E.J."/>
        </authorList>
    </citation>
    <scope>NUCLEOTIDE SEQUENCE [LARGE SCALE GENOMIC DNA]</scope>
    <source>
        <strain evidence="1 2">BIOML-A160</strain>
    </source>
</reference>
<dbReference type="Proteomes" id="UP000436825">
    <property type="component" value="Unassembled WGS sequence"/>
</dbReference>
<dbReference type="InterPro" id="IPR009061">
    <property type="entry name" value="DNA-bd_dom_put_sf"/>
</dbReference>
<protein>
    <recommendedName>
        <fullName evidence="3">Helix-turn-helix domain-containing protein</fullName>
    </recommendedName>
</protein>
<gene>
    <name evidence="1" type="ORF">GAN75_09490</name>
</gene>
<evidence type="ECO:0000313" key="2">
    <source>
        <dbReference type="Proteomes" id="UP000436825"/>
    </source>
</evidence>
<name>A0A7J5K0D5_BACT4</name>
<accession>A0A7J5K0D5</accession>